<dbReference type="InterPro" id="IPR016164">
    <property type="entry name" value="FAD-linked_Oxase-like_C"/>
</dbReference>
<name>A0A9D7LNI1_9RHOO</name>
<dbReference type="InterPro" id="IPR006094">
    <property type="entry name" value="Oxid_FAD_bind_N"/>
</dbReference>
<dbReference type="Gene3D" id="1.10.45.10">
    <property type="entry name" value="Vanillyl-alcohol Oxidase, Chain A, domain 4"/>
    <property type="match status" value="1"/>
</dbReference>
<dbReference type="InterPro" id="IPR036318">
    <property type="entry name" value="FAD-bd_PCMH-like_sf"/>
</dbReference>
<dbReference type="Pfam" id="PF02913">
    <property type="entry name" value="FAD-oxidase_C"/>
    <property type="match status" value="1"/>
</dbReference>
<dbReference type="EMBL" id="JADKBR010000001">
    <property type="protein sequence ID" value="MBK8889178.1"/>
    <property type="molecule type" value="Genomic_DNA"/>
</dbReference>
<dbReference type="InterPro" id="IPR016169">
    <property type="entry name" value="FAD-bd_PCMH_sub2"/>
</dbReference>
<evidence type="ECO:0000313" key="6">
    <source>
        <dbReference type="EMBL" id="MBK8889178.1"/>
    </source>
</evidence>
<dbReference type="PANTHER" id="PTHR11748:SF103">
    <property type="entry name" value="GLYCOLATE OXIDASE SUBUNIT GLCE"/>
    <property type="match status" value="1"/>
</dbReference>
<dbReference type="SUPFAM" id="SSF56176">
    <property type="entry name" value="FAD-binding/transporter-associated domain-like"/>
    <property type="match status" value="1"/>
</dbReference>
<evidence type="ECO:0000256" key="4">
    <source>
        <dbReference type="ARBA" id="ARBA00023002"/>
    </source>
</evidence>
<dbReference type="GO" id="GO:0071949">
    <property type="term" value="F:FAD binding"/>
    <property type="evidence" value="ECO:0007669"/>
    <property type="project" value="InterPro"/>
</dbReference>
<gene>
    <name evidence="6" type="primary">glcE</name>
    <name evidence="6" type="ORF">IPN75_01755</name>
</gene>
<evidence type="ECO:0000256" key="1">
    <source>
        <dbReference type="ARBA" id="ARBA00001974"/>
    </source>
</evidence>
<keyword evidence="4 6" id="KW-0560">Oxidoreductase</keyword>
<dbReference type="InterPro" id="IPR016171">
    <property type="entry name" value="Vanillyl_alc_oxidase_C-sub2"/>
</dbReference>
<evidence type="ECO:0000313" key="7">
    <source>
        <dbReference type="Proteomes" id="UP000808146"/>
    </source>
</evidence>
<dbReference type="Proteomes" id="UP000808146">
    <property type="component" value="Unassembled WGS sequence"/>
</dbReference>
<evidence type="ECO:0000259" key="5">
    <source>
        <dbReference type="PROSITE" id="PS51387"/>
    </source>
</evidence>
<dbReference type="Gene3D" id="3.30.465.10">
    <property type="match status" value="1"/>
</dbReference>
<dbReference type="GO" id="GO:0019154">
    <property type="term" value="F:glycolate dehydrogenase activity"/>
    <property type="evidence" value="ECO:0007669"/>
    <property type="project" value="UniProtKB-EC"/>
</dbReference>
<dbReference type="AlphaFoldDB" id="A0A9D7LNI1"/>
<comment type="caution">
    <text evidence="6">The sequence shown here is derived from an EMBL/GenBank/DDBJ whole genome shotgun (WGS) entry which is preliminary data.</text>
</comment>
<protein>
    <submittedName>
        <fullName evidence="6">Glycolate oxidase subunit GlcE</fullName>
        <ecNumber evidence="6">1.1.99.14</ecNumber>
    </submittedName>
</protein>
<dbReference type="Pfam" id="PF01565">
    <property type="entry name" value="FAD_binding_4"/>
    <property type="match status" value="1"/>
</dbReference>
<dbReference type="InterPro" id="IPR016166">
    <property type="entry name" value="FAD-bd_PCMH"/>
</dbReference>
<keyword evidence="3" id="KW-0274">FAD</keyword>
<dbReference type="PANTHER" id="PTHR11748">
    <property type="entry name" value="D-LACTATE DEHYDROGENASE"/>
    <property type="match status" value="1"/>
</dbReference>
<dbReference type="PROSITE" id="PS51387">
    <property type="entry name" value="FAD_PCMH"/>
    <property type="match status" value="1"/>
</dbReference>
<dbReference type="InterPro" id="IPR004113">
    <property type="entry name" value="FAD-bd_oxidored_4_C"/>
</dbReference>
<dbReference type="EC" id="1.1.99.14" evidence="6"/>
<organism evidence="6 7">
    <name type="scientific">Candidatus Dechloromonas phosphorivorans</name>
    <dbReference type="NCBI Taxonomy" id="2899244"/>
    <lineage>
        <taxon>Bacteria</taxon>
        <taxon>Pseudomonadati</taxon>
        <taxon>Pseudomonadota</taxon>
        <taxon>Betaproteobacteria</taxon>
        <taxon>Rhodocyclales</taxon>
        <taxon>Azonexaceae</taxon>
        <taxon>Dechloromonas</taxon>
    </lineage>
</organism>
<keyword evidence="2" id="KW-0285">Flavoprotein</keyword>
<reference evidence="6" key="1">
    <citation type="submission" date="2020-10" db="EMBL/GenBank/DDBJ databases">
        <title>Connecting structure to function with the recovery of over 1000 high-quality activated sludge metagenome-assembled genomes encoding full-length rRNA genes using long-read sequencing.</title>
        <authorList>
            <person name="Singleton C.M."/>
            <person name="Petriglieri F."/>
            <person name="Kristensen J.M."/>
            <person name="Kirkegaard R.H."/>
            <person name="Michaelsen T.Y."/>
            <person name="Andersen M.H."/>
            <person name="Karst S.M."/>
            <person name="Dueholm M.S."/>
            <person name="Nielsen P.H."/>
            <person name="Albertsen M."/>
        </authorList>
    </citation>
    <scope>NUCLEOTIDE SEQUENCE</scope>
    <source>
        <strain evidence="6">OdNE_18-Q3-R46-58_BAT3C.305</strain>
    </source>
</reference>
<feature type="domain" description="FAD-binding PCMH-type" evidence="5">
    <location>
        <begin position="1"/>
        <end position="176"/>
    </location>
</feature>
<proteinExistence type="predicted"/>
<evidence type="ECO:0000256" key="2">
    <source>
        <dbReference type="ARBA" id="ARBA00022630"/>
    </source>
</evidence>
<accession>A0A9D7LNI1</accession>
<dbReference type="SUPFAM" id="SSF55103">
    <property type="entry name" value="FAD-linked oxidases, C-terminal domain"/>
    <property type="match status" value="1"/>
</dbReference>
<evidence type="ECO:0000256" key="3">
    <source>
        <dbReference type="ARBA" id="ARBA00022827"/>
    </source>
</evidence>
<sequence>MTLDQIAAAIRAAHDAARQFPLGCSQTPLRIRGAGSKDFYGGMLAGDVLDVGVYKGIVAYEPTELYITARCGTPLAEIEAVLAEKGQMLAFEPPHFSGATVGGCVAAGLSGPRRQQAGAVRDFVLGVKLIDGTGQVLDFGGQVMKNVAGYDVSRLLAGSMGTLGVLAEVTLKVLPRPVAERTLVFAVDEGEAIWRLNEWGGQPLPVSASFWHEGKLWLRLSGAAAAVDAACRKLGGSVAVDPEKHWISVREQTHPAFAGAILWRLAVPTTAASPGLDGLRAIEWGGGQRWYAGEHEAVRGAAARAGGHAVLYRAPESLRCLEGAFAPLAPALLALHRRLKKSFDPRGILNPGRLYAEF</sequence>
<comment type="cofactor">
    <cofactor evidence="1">
        <name>FAD</name>
        <dbReference type="ChEBI" id="CHEBI:57692"/>
    </cofactor>
</comment>
<dbReference type="NCBIfam" id="NF008439">
    <property type="entry name" value="PRK11282.1"/>
    <property type="match status" value="1"/>
</dbReference>